<evidence type="ECO:0000259" key="1">
    <source>
        <dbReference type="Pfam" id="PF01323"/>
    </source>
</evidence>
<protein>
    <recommendedName>
        <fullName evidence="1">DSBA-like thioredoxin domain-containing protein</fullName>
    </recommendedName>
</protein>
<dbReference type="OrthoDB" id="1930760at2759"/>
<organism evidence="2 3">
    <name type="scientific">Gnomoniopsis smithogilvyi</name>
    <dbReference type="NCBI Taxonomy" id="1191159"/>
    <lineage>
        <taxon>Eukaryota</taxon>
        <taxon>Fungi</taxon>
        <taxon>Dikarya</taxon>
        <taxon>Ascomycota</taxon>
        <taxon>Pezizomycotina</taxon>
        <taxon>Sordariomycetes</taxon>
        <taxon>Sordariomycetidae</taxon>
        <taxon>Diaporthales</taxon>
        <taxon>Gnomoniaceae</taxon>
        <taxon>Gnomoniopsis</taxon>
    </lineage>
</organism>
<evidence type="ECO:0000313" key="3">
    <source>
        <dbReference type="Proteomes" id="UP001140453"/>
    </source>
</evidence>
<dbReference type="CDD" id="cd03024">
    <property type="entry name" value="DsbA_FrnE"/>
    <property type="match status" value="1"/>
</dbReference>
<dbReference type="SUPFAM" id="SSF52833">
    <property type="entry name" value="Thioredoxin-like"/>
    <property type="match status" value="1"/>
</dbReference>
<dbReference type="InterPro" id="IPR001853">
    <property type="entry name" value="DSBA-like_thioredoxin_dom"/>
</dbReference>
<comment type="caution">
    <text evidence="2">The sequence shown here is derived from an EMBL/GenBank/DDBJ whole genome shotgun (WGS) entry which is preliminary data.</text>
</comment>
<dbReference type="Proteomes" id="UP001140453">
    <property type="component" value="Unassembled WGS sequence"/>
</dbReference>
<dbReference type="Gene3D" id="3.40.30.10">
    <property type="entry name" value="Glutaredoxin"/>
    <property type="match status" value="1"/>
</dbReference>
<keyword evidence="3" id="KW-1185">Reference proteome</keyword>
<sequence length="224" mass="25326">MYESQITFTLDTVCPWTYLGKKRLDTALSQIPEEVKSNVTFTLKIAPYQLYPNFGPPQDKHAWYRDTKFFGSEEKTAMFTELMGQHGTEAGIDFKFGGTVADTLHAHRVIQYFQEAEGPERANRLVNALYRMYFEEEKDPSSVETLVAACVEAGVDDKEARRVVEDESEGLVDVKGLLRESAQNGIDSVPHIVFEGRRRDLTVIGAKDVQDYIKAMETIAKEST</sequence>
<feature type="domain" description="DSBA-like thioredoxin" evidence="1">
    <location>
        <begin position="6"/>
        <end position="213"/>
    </location>
</feature>
<dbReference type="GO" id="GO:0016491">
    <property type="term" value="F:oxidoreductase activity"/>
    <property type="evidence" value="ECO:0007669"/>
    <property type="project" value="InterPro"/>
</dbReference>
<dbReference type="Pfam" id="PF01323">
    <property type="entry name" value="DSBA"/>
    <property type="match status" value="1"/>
</dbReference>
<dbReference type="InterPro" id="IPR036249">
    <property type="entry name" value="Thioredoxin-like_sf"/>
</dbReference>
<dbReference type="PANTHER" id="PTHR13887:SF52">
    <property type="entry name" value="DSBA-LIKE THIOREDOXIN DOMAIN-CONTAINING PROTEIN"/>
    <property type="match status" value="1"/>
</dbReference>
<evidence type="ECO:0000313" key="2">
    <source>
        <dbReference type="EMBL" id="KAJ4396527.1"/>
    </source>
</evidence>
<accession>A0A9W9D0I7</accession>
<dbReference type="AlphaFoldDB" id="A0A9W9D0I7"/>
<name>A0A9W9D0I7_9PEZI</name>
<proteinExistence type="predicted"/>
<reference evidence="2" key="1">
    <citation type="submission" date="2022-10" db="EMBL/GenBank/DDBJ databases">
        <title>Tapping the CABI collections for fungal endophytes: first genome assemblies for Collariella, Neodidymelliopsis, Ascochyta clinopodiicola, Didymella pomorum, Didymosphaeria variabile, Neocosmospora piperis and Neocucurbitaria cava.</title>
        <authorList>
            <person name="Hill R."/>
        </authorList>
    </citation>
    <scope>NUCLEOTIDE SEQUENCE</scope>
    <source>
        <strain evidence="2">IMI 355082</strain>
    </source>
</reference>
<gene>
    <name evidence="2" type="ORF">N0V93_000747</name>
</gene>
<dbReference type="EMBL" id="JAPEVB010000001">
    <property type="protein sequence ID" value="KAJ4396527.1"/>
    <property type="molecule type" value="Genomic_DNA"/>
</dbReference>
<dbReference type="PANTHER" id="PTHR13887">
    <property type="entry name" value="GLUTATHIONE S-TRANSFERASE KAPPA"/>
    <property type="match status" value="1"/>
</dbReference>